<organism evidence="1 2">
    <name type="scientific">Candidatus Synechococcus spongiarum 142</name>
    <dbReference type="NCBI Taxonomy" id="1608213"/>
    <lineage>
        <taxon>Bacteria</taxon>
        <taxon>Bacillati</taxon>
        <taxon>Cyanobacteriota</taxon>
        <taxon>Cyanophyceae</taxon>
        <taxon>Synechococcales</taxon>
        <taxon>Synechococcaceae</taxon>
        <taxon>Synechococcus</taxon>
    </lineage>
</organism>
<gene>
    <name evidence="1" type="ORF">TH68_11010</name>
</gene>
<proteinExistence type="predicted"/>
<comment type="caution">
    <text evidence="1">The sequence shown here is derived from an EMBL/GenBank/DDBJ whole genome shotgun (WGS) entry which is preliminary data.</text>
</comment>
<evidence type="ECO:0000313" key="1">
    <source>
        <dbReference type="EMBL" id="KKZ10350.1"/>
    </source>
</evidence>
<name>A0A6N3X217_9SYNE</name>
<dbReference type="Proteomes" id="UP000035054">
    <property type="component" value="Unassembled WGS sequence"/>
</dbReference>
<protein>
    <submittedName>
        <fullName evidence="1">Uncharacterized protein</fullName>
    </submittedName>
</protein>
<sequence>MITHQESTASLHEPETLNLNAVQLSKGHMPTSPVCSVLDSGDLFLGQGAIQFSNKGLLEQMEVLG</sequence>
<accession>A0A6N3X217</accession>
<reference evidence="1 2" key="1">
    <citation type="submission" date="2015-01" db="EMBL/GenBank/DDBJ databases">
        <title>Lifestyle Evolution in Cyanobacterial Symbionts of Sponges.</title>
        <authorList>
            <person name="Burgsdorf I."/>
            <person name="Slaby B.M."/>
            <person name="Handley K.M."/>
            <person name="Haber M."/>
            <person name="Blom J."/>
            <person name="Marshall C.W."/>
            <person name="Gilbert J.A."/>
            <person name="Hentschel U."/>
            <person name="Steindler L."/>
        </authorList>
    </citation>
    <scope>NUCLEOTIDE SEQUENCE [LARGE SCALE GENOMIC DNA]</scope>
    <source>
        <strain evidence="1">142</strain>
    </source>
</reference>
<dbReference type="EMBL" id="JXUO01000325">
    <property type="protein sequence ID" value="KKZ10350.1"/>
    <property type="molecule type" value="Genomic_DNA"/>
</dbReference>
<evidence type="ECO:0000313" key="2">
    <source>
        <dbReference type="Proteomes" id="UP000035054"/>
    </source>
</evidence>
<dbReference type="AlphaFoldDB" id="A0A6N3X217"/>